<protein>
    <submittedName>
        <fullName evidence="2">Alpha/beta hydrolase</fullName>
    </submittedName>
</protein>
<feature type="chain" id="PRO_5021877433" evidence="1">
    <location>
        <begin position="21"/>
        <end position="308"/>
    </location>
</feature>
<evidence type="ECO:0000313" key="2">
    <source>
        <dbReference type="EMBL" id="TRD12116.1"/>
    </source>
</evidence>
<sequence length="308" mass="34435">MKNSVHLFGRLLAFMLIVMAGLHPTDNAKAASHREKAQAVKSGLAYGTDKFLFSDWVGPSLQVWTYVPPGINQKTAPILFVMHGVRRDADRYRDEWIDEADKGGFIVIAPEFSQDNFPRSRNYNLGSLFAQGDDTPRDEALWSFSAIEPMFDDIVRQIGGEQTRYTIFGHSAGSQFVHRFLLLKPEVRAKRYLAANAGWYSFADLDVDFPFGLKGTPASEEHLRIALAKDVVILLGDQDTDPDHRSLNRSHGAMRQGPHRFARGQSFFTAAKALAEQQGWEFGWSLRIISDVAHSNDGMAAGAYDLVE</sequence>
<dbReference type="InterPro" id="IPR029058">
    <property type="entry name" value="AB_hydrolase_fold"/>
</dbReference>
<dbReference type="AlphaFoldDB" id="A0A547PD95"/>
<dbReference type="RefSeq" id="WP_142788389.1">
    <property type="nucleotide sequence ID" value="NZ_VHJK01000001.1"/>
</dbReference>
<feature type="signal peptide" evidence="1">
    <location>
        <begin position="1"/>
        <end position="20"/>
    </location>
</feature>
<keyword evidence="3" id="KW-1185">Reference proteome</keyword>
<dbReference type="OrthoDB" id="332706at2"/>
<gene>
    <name evidence="2" type="ORF">FGU71_09770</name>
</gene>
<proteinExistence type="predicted"/>
<accession>A0A547PD95</accession>
<evidence type="ECO:0000256" key="1">
    <source>
        <dbReference type="SAM" id="SignalP"/>
    </source>
</evidence>
<name>A0A547PD95_9SPHN</name>
<organism evidence="2 3">
    <name type="scientific">Erythrobacter insulae</name>
    <dbReference type="NCBI Taxonomy" id="2584124"/>
    <lineage>
        <taxon>Bacteria</taxon>
        <taxon>Pseudomonadati</taxon>
        <taxon>Pseudomonadota</taxon>
        <taxon>Alphaproteobacteria</taxon>
        <taxon>Sphingomonadales</taxon>
        <taxon>Erythrobacteraceae</taxon>
        <taxon>Erythrobacter/Porphyrobacter group</taxon>
        <taxon>Erythrobacter</taxon>
    </lineage>
</organism>
<keyword evidence="1" id="KW-0732">Signal</keyword>
<evidence type="ECO:0000313" key="3">
    <source>
        <dbReference type="Proteomes" id="UP000316343"/>
    </source>
</evidence>
<reference evidence="2 3" key="1">
    <citation type="submission" date="2019-06" db="EMBL/GenBank/DDBJ databases">
        <title>Erythrobacter insulae sp. nov., isolated from a tidal flat.</title>
        <authorList>
            <person name="Yoon J.-H."/>
        </authorList>
    </citation>
    <scope>NUCLEOTIDE SEQUENCE [LARGE SCALE GENOMIC DNA]</scope>
    <source>
        <strain evidence="2 3">JBTF-M21</strain>
    </source>
</reference>
<dbReference type="GO" id="GO:0016787">
    <property type="term" value="F:hydrolase activity"/>
    <property type="evidence" value="ECO:0007669"/>
    <property type="project" value="UniProtKB-KW"/>
</dbReference>
<comment type="caution">
    <text evidence="2">The sequence shown here is derived from an EMBL/GenBank/DDBJ whole genome shotgun (WGS) entry which is preliminary data.</text>
</comment>
<dbReference type="SUPFAM" id="SSF53474">
    <property type="entry name" value="alpha/beta-Hydrolases"/>
    <property type="match status" value="1"/>
</dbReference>
<dbReference type="Gene3D" id="3.40.50.1820">
    <property type="entry name" value="alpha/beta hydrolase"/>
    <property type="match status" value="1"/>
</dbReference>
<keyword evidence="2" id="KW-0378">Hydrolase</keyword>
<dbReference type="Proteomes" id="UP000316343">
    <property type="component" value="Unassembled WGS sequence"/>
</dbReference>
<dbReference type="EMBL" id="VHJK01000001">
    <property type="protein sequence ID" value="TRD12116.1"/>
    <property type="molecule type" value="Genomic_DNA"/>
</dbReference>